<dbReference type="SUPFAM" id="SSF50044">
    <property type="entry name" value="SH3-domain"/>
    <property type="match status" value="1"/>
</dbReference>
<keyword evidence="21" id="KW-0472">Membrane</keyword>
<evidence type="ECO:0000256" key="11">
    <source>
        <dbReference type="ARBA" id="ARBA00022475"/>
    </source>
</evidence>
<evidence type="ECO:0000256" key="27">
    <source>
        <dbReference type="ARBA" id="ARBA00076989"/>
    </source>
</evidence>
<dbReference type="InterPro" id="IPR035746">
    <property type="entry name" value="NEDD9_SH3"/>
</dbReference>
<comment type="similarity">
    <text evidence="9">Belongs to the CAS family.</text>
</comment>
<dbReference type="PANTHER" id="PTHR10654:SF20">
    <property type="entry name" value="ENHANCER OF FILAMENTATION 1"/>
    <property type="match status" value="1"/>
</dbReference>
<keyword evidence="23" id="KW-0539">Nucleus</keyword>
<feature type="domain" description="SH3" evidence="32">
    <location>
        <begin position="8"/>
        <end position="70"/>
    </location>
</feature>
<dbReference type="InterPro" id="IPR036028">
    <property type="entry name" value="SH3-like_dom_sf"/>
</dbReference>
<reference evidence="33" key="1">
    <citation type="submission" date="2025-08" db="UniProtKB">
        <authorList>
            <consortium name="Ensembl"/>
        </authorList>
    </citation>
    <scope>IDENTIFICATION</scope>
</reference>
<keyword evidence="34" id="KW-1185">Reference proteome</keyword>
<dbReference type="InterPro" id="IPR021901">
    <property type="entry name" value="CAS_C"/>
</dbReference>
<reference evidence="33" key="2">
    <citation type="submission" date="2025-09" db="UniProtKB">
        <authorList>
            <consortium name="Ensembl"/>
        </authorList>
    </citation>
    <scope>IDENTIFICATION</scope>
</reference>
<evidence type="ECO:0000256" key="2">
    <source>
        <dbReference type="ARBA" id="ARBA00004123"/>
    </source>
</evidence>
<dbReference type="InterPro" id="IPR038319">
    <property type="entry name" value="Serine_rich_sf"/>
</dbReference>
<feature type="region of interest" description="Disordered" evidence="31">
    <location>
        <begin position="243"/>
        <end position="263"/>
    </location>
</feature>
<evidence type="ECO:0000256" key="1">
    <source>
        <dbReference type="ARBA" id="ARBA00004120"/>
    </source>
</evidence>
<keyword evidence="13" id="KW-0597">Phosphoprotein</keyword>
<dbReference type="FunFam" id="1.20.120.830:FF:000002">
    <property type="entry name" value="Neural cell expressed, developmentally down-regulated 9"/>
    <property type="match status" value="1"/>
</dbReference>
<evidence type="ECO:0000256" key="4">
    <source>
        <dbReference type="ARBA" id="ARBA00004246"/>
    </source>
</evidence>
<keyword evidence="18" id="KW-0130">Cell adhesion</keyword>
<dbReference type="GO" id="GO:0007155">
    <property type="term" value="P:cell adhesion"/>
    <property type="evidence" value="ECO:0007669"/>
    <property type="project" value="UniProtKB-KW"/>
</dbReference>
<evidence type="ECO:0000256" key="19">
    <source>
        <dbReference type="ARBA" id="ARBA00022949"/>
    </source>
</evidence>
<evidence type="ECO:0000256" key="25">
    <source>
        <dbReference type="ARBA" id="ARBA00023306"/>
    </source>
</evidence>
<comment type="subcellular location">
    <subcellularLocation>
        <location evidence="3">Basolateral cell membrane</location>
    </subcellularLocation>
    <subcellularLocation>
        <location evidence="4">Cell junction</location>
        <location evidence="4">Focal adhesion</location>
    </subcellularLocation>
    <subcellularLocation>
        <location evidence="5">Cell projection</location>
        <location evidence="5">Lamellipodium</location>
    </subcellularLocation>
    <subcellularLocation>
        <location evidence="6">Cytoplasm</location>
        <location evidence="6">Cell cortex</location>
    </subcellularLocation>
    <subcellularLocation>
        <location evidence="1">Cytoplasm</location>
        <location evidence="1">Cytoskeleton</location>
        <location evidence="1">Cilium basal body</location>
    </subcellularLocation>
    <subcellularLocation>
        <location evidence="8">Cytoplasm</location>
        <location evidence="8">Cytoskeleton</location>
        <location evidence="8">Spindle pole</location>
    </subcellularLocation>
    <subcellularLocation>
        <location evidence="7">Golgi apparatus</location>
    </subcellularLocation>
    <subcellularLocation>
        <location evidence="2">Nucleus</location>
    </subcellularLocation>
</comment>
<name>A0A2K5I3T1_COLAP</name>
<evidence type="ECO:0000256" key="15">
    <source>
        <dbReference type="ARBA" id="ARBA00022618"/>
    </source>
</evidence>
<evidence type="ECO:0000256" key="17">
    <source>
        <dbReference type="ARBA" id="ARBA00022843"/>
    </source>
</evidence>
<dbReference type="SMART" id="SM00326">
    <property type="entry name" value="SH3"/>
    <property type="match status" value="1"/>
</dbReference>
<protein>
    <recommendedName>
        <fullName evidence="26">Enhancer of filamentation 1</fullName>
    </recommendedName>
    <alternativeName>
        <fullName evidence="28">CRK-associated substrate-related protein</fullName>
    </alternativeName>
    <alternativeName>
        <fullName evidence="27">Neural precursor cell expressed developmentally down-regulated protein 9</fullName>
    </alternativeName>
    <alternativeName>
        <fullName evidence="29">p105</fullName>
    </alternativeName>
</protein>
<evidence type="ECO:0000256" key="28">
    <source>
        <dbReference type="ARBA" id="ARBA00078594"/>
    </source>
</evidence>
<evidence type="ECO:0000256" key="6">
    <source>
        <dbReference type="ARBA" id="ARBA00004544"/>
    </source>
</evidence>
<feature type="region of interest" description="Disordered" evidence="31">
    <location>
        <begin position="574"/>
        <end position="628"/>
    </location>
</feature>
<accession>A0A2K5I3T1</accession>
<dbReference type="GO" id="GO:0000922">
    <property type="term" value="C:spindle pole"/>
    <property type="evidence" value="ECO:0007669"/>
    <property type="project" value="UniProtKB-SubCell"/>
</dbReference>
<evidence type="ECO:0000256" key="8">
    <source>
        <dbReference type="ARBA" id="ARBA00004647"/>
    </source>
</evidence>
<dbReference type="CDD" id="cd11550">
    <property type="entry name" value="Serine_rich_NEDD9"/>
    <property type="match status" value="1"/>
</dbReference>
<evidence type="ECO:0000256" key="10">
    <source>
        <dbReference type="ARBA" id="ARBA00022443"/>
    </source>
</evidence>
<evidence type="ECO:0000256" key="13">
    <source>
        <dbReference type="ARBA" id="ARBA00022553"/>
    </source>
</evidence>
<evidence type="ECO:0000256" key="14">
    <source>
        <dbReference type="ARBA" id="ARBA00022604"/>
    </source>
</evidence>
<keyword evidence="16" id="KW-0498">Mitosis</keyword>
<dbReference type="InterPro" id="IPR037362">
    <property type="entry name" value="CAS_fam"/>
</dbReference>
<evidence type="ECO:0000259" key="32">
    <source>
        <dbReference type="PROSITE" id="PS50002"/>
    </source>
</evidence>
<evidence type="ECO:0000256" key="23">
    <source>
        <dbReference type="ARBA" id="ARBA00023242"/>
    </source>
</evidence>
<keyword evidence="12" id="KW-0963">Cytoplasm</keyword>
<evidence type="ECO:0000256" key="16">
    <source>
        <dbReference type="ARBA" id="ARBA00022776"/>
    </source>
</evidence>
<dbReference type="Ensembl" id="ENSCANT00000034192.1">
    <property type="protein sequence ID" value="ENSCANP00000011295.1"/>
    <property type="gene ID" value="ENSCANG00000029049.1"/>
</dbReference>
<keyword evidence="15" id="KW-0132">Cell division</keyword>
<dbReference type="InterPro" id="IPR001452">
    <property type="entry name" value="SH3_domain"/>
</dbReference>
<evidence type="ECO:0000256" key="5">
    <source>
        <dbReference type="ARBA" id="ARBA00004510"/>
    </source>
</evidence>
<dbReference type="AlphaFoldDB" id="A0A2K5I3T1"/>
<keyword evidence="19" id="KW-0965">Cell junction</keyword>
<evidence type="ECO:0000256" key="7">
    <source>
        <dbReference type="ARBA" id="ARBA00004555"/>
    </source>
</evidence>
<dbReference type="PANTHER" id="PTHR10654">
    <property type="entry name" value="CAS SCAFFOLDING PROTEIN"/>
    <property type="match status" value="1"/>
</dbReference>
<keyword evidence="11" id="KW-1003">Cell membrane</keyword>
<dbReference type="GO" id="GO:0030027">
    <property type="term" value="C:lamellipodium"/>
    <property type="evidence" value="ECO:0007669"/>
    <property type="project" value="UniProtKB-SubCell"/>
</dbReference>
<proteinExistence type="inferred from homology"/>
<feature type="compositionally biased region" description="Basic and acidic residues" evidence="31">
    <location>
        <begin position="337"/>
        <end position="349"/>
    </location>
</feature>
<evidence type="ECO:0000256" key="3">
    <source>
        <dbReference type="ARBA" id="ARBA00004187"/>
    </source>
</evidence>
<dbReference type="GO" id="GO:0005925">
    <property type="term" value="C:focal adhesion"/>
    <property type="evidence" value="ECO:0007669"/>
    <property type="project" value="UniProtKB-SubCell"/>
</dbReference>
<evidence type="ECO:0000313" key="34">
    <source>
        <dbReference type="Proteomes" id="UP000233080"/>
    </source>
</evidence>
<dbReference type="Gene3D" id="1.20.120.230">
    <property type="entry name" value="Alpha-catenin/vinculin-like"/>
    <property type="match status" value="1"/>
</dbReference>
<evidence type="ECO:0000256" key="20">
    <source>
        <dbReference type="ARBA" id="ARBA00023034"/>
    </source>
</evidence>
<dbReference type="GO" id="GO:0016323">
    <property type="term" value="C:basolateral plasma membrane"/>
    <property type="evidence" value="ECO:0007669"/>
    <property type="project" value="UniProtKB-SubCell"/>
</dbReference>
<evidence type="ECO:0000256" key="21">
    <source>
        <dbReference type="ARBA" id="ARBA00023136"/>
    </source>
</evidence>
<dbReference type="GO" id="GO:0005938">
    <property type="term" value="C:cell cortex"/>
    <property type="evidence" value="ECO:0007669"/>
    <property type="project" value="UniProtKB-SubCell"/>
</dbReference>
<keyword evidence="17" id="KW-0832">Ubl conjugation</keyword>
<evidence type="ECO:0000256" key="24">
    <source>
        <dbReference type="ARBA" id="ARBA00023273"/>
    </source>
</evidence>
<feature type="compositionally biased region" description="Low complexity" evidence="31">
    <location>
        <begin position="374"/>
        <end position="400"/>
    </location>
</feature>
<evidence type="ECO:0000256" key="26">
    <source>
        <dbReference type="ARBA" id="ARBA00071868"/>
    </source>
</evidence>
<dbReference type="GO" id="GO:0007169">
    <property type="term" value="P:cell surface receptor protein tyrosine kinase signaling pathway"/>
    <property type="evidence" value="ECO:0007669"/>
    <property type="project" value="TreeGrafter"/>
</dbReference>
<organism evidence="33 34">
    <name type="scientific">Colobus angolensis palliatus</name>
    <name type="common">Peters' Angolan colobus</name>
    <dbReference type="NCBI Taxonomy" id="336983"/>
    <lineage>
        <taxon>Eukaryota</taxon>
        <taxon>Metazoa</taxon>
        <taxon>Chordata</taxon>
        <taxon>Craniata</taxon>
        <taxon>Vertebrata</taxon>
        <taxon>Euteleostomi</taxon>
        <taxon>Mammalia</taxon>
        <taxon>Eutheria</taxon>
        <taxon>Euarchontoglires</taxon>
        <taxon>Primates</taxon>
        <taxon>Haplorrhini</taxon>
        <taxon>Catarrhini</taxon>
        <taxon>Cercopithecidae</taxon>
        <taxon>Colobinae</taxon>
        <taxon>Colobus</taxon>
    </lineage>
</organism>
<dbReference type="GO" id="GO:0016477">
    <property type="term" value="P:cell migration"/>
    <property type="evidence" value="ECO:0007669"/>
    <property type="project" value="TreeGrafter"/>
</dbReference>
<keyword evidence="10 30" id="KW-0728">SH3 domain</keyword>
<feature type="region of interest" description="Disordered" evidence="31">
    <location>
        <begin position="296"/>
        <end position="404"/>
    </location>
</feature>
<dbReference type="Gene3D" id="1.20.120.830">
    <property type="entry name" value="Serine-rich domain"/>
    <property type="match status" value="1"/>
</dbReference>
<evidence type="ECO:0000256" key="9">
    <source>
        <dbReference type="ARBA" id="ARBA00007848"/>
    </source>
</evidence>
<dbReference type="GO" id="GO:0051301">
    <property type="term" value="P:cell division"/>
    <property type="evidence" value="ECO:0007669"/>
    <property type="project" value="UniProtKB-KW"/>
</dbReference>
<dbReference type="Pfam" id="PF08824">
    <property type="entry name" value="Serine_rich"/>
    <property type="match status" value="1"/>
</dbReference>
<dbReference type="GO" id="GO:0005634">
    <property type="term" value="C:nucleus"/>
    <property type="evidence" value="ECO:0007669"/>
    <property type="project" value="UniProtKB-SubCell"/>
</dbReference>
<dbReference type="FunFam" id="1.20.120.230:FF:000001">
    <property type="entry name" value="Breast cancer anti-estrogen resistance 1"/>
    <property type="match status" value="1"/>
</dbReference>
<dbReference type="PROSITE" id="PS50002">
    <property type="entry name" value="SH3"/>
    <property type="match status" value="1"/>
</dbReference>
<evidence type="ECO:0000256" key="31">
    <source>
        <dbReference type="SAM" id="MobiDB-lite"/>
    </source>
</evidence>
<evidence type="ECO:0000256" key="29">
    <source>
        <dbReference type="ARBA" id="ARBA00081692"/>
    </source>
</evidence>
<dbReference type="Pfam" id="PF12026">
    <property type="entry name" value="CAS_C"/>
    <property type="match status" value="1"/>
</dbReference>
<dbReference type="CDD" id="cd12002">
    <property type="entry name" value="SH3_NEDD9"/>
    <property type="match status" value="1"/>
</dbReference>
<keyword evidence="14" id="KW-0341">Growth regulation</keyword>
<dbReference type="GO" id="GO:0005794">
    <property type="term" value="C:Golgi apparatus"/>
    <property type="evidence" value="ECO:0007669"/>
    <property type="project" value="UniProtKB-SubCell"/>
</dbReference>
<evidence type="ECO:0000313" key="33">
    <source>
        <dbReference type="Ensembl" id="ENSCANP00000011295.1"/>
    </source>
</evidence>
<evidence type="ECO:0000256" key="18">
    <source>
        <dbReference type="ARBA" id="ARBA00022889"/>
    </source>
</evidence>
<keyword evidence="24" id="KW-0966">Cell projection</keyword>
<dbReference type="STRING" id="336983.ENSCANP00000011295"/>
<sequence>SKYKCYLYCNLMARALYDNVPECAEELAFRKGDILTVIEQNTGGLEGWWLCSLHGRQGIVPGNRVKLLIGPVQETTSSHDQPASGLMQQTFGQQKLYQVPNPQAAPRDTIYQVPPSYQNQGIYQVPTGHGTQEQEVYQVPPSVQRSIGGTSGPHVGKKVITPVRTGHGYVYEYPSRYQKDVYDIPPSHTTQGVYDIPPSSVKGPVFSVPVGEIKPQGVYDIPPTKGVYAIPPSACRDEAGLREKDYDFPPPMRQPGRADLRPEGVYDIPPTSAKPAGKDLHVKYNCDIPGAAEPVARRHQSLSPNHPLPQLGQSVGSHNDAYDVPRGVQFLEPPAETSEKANPQERDGVYDVPLHNPPDAKGSRDLVDGINRLSFSSTGSTRSNMSTSSTSSKESSLSASPAQDKRLLLDPDTAIERLQRLQQALEMGVSSLMALVTTDWRCYGYMERHINEIRTAVDKVELFLKEYLHFVKGAVANAACLPELVLHNKMKRELQRVEDSHQILSQTSHDLNECSWSLNILAVNKPQNKCDDLDRFVMVAKTVPDDAKQLTTTINTNAEALFRPGPGSLHLKNGPESIMNSTEYPHGGSQGQLLHPGDHKAQAHNKALPPGLSKEQAPDCSSSDGSERSWMDDYDYVHLQGKEEFERQQKELLEKENIMKQNKMQLEHHQLSQFQLLEQEITKPVENDISKWKPSQSLPTTNGGVSAQDRQLLCFYYDQCETHFISLLNAIDALFSCVSSAQPPRIFVAHSKFVILSAHKLVFIGDTLTRQVTAQDIRNKVMNSSNQLCEQLKTIVMATKMAALHYPSTTALQEMVHQVTDLSRNAQLFKRSLLEMATF</sequence>
<evidence type="ECO:0000256" key="22">
    <source>
        <dbReference type="ARBA" id="ARBA00023212"/>
    </source>
</evidence>
<dbReference type="Proteomes" id="UP000233080">
    <property type="component" value="Unassembled WGS sequence"/>
</dbReference>
<keyword evidence="25" id="KW-0131">Cell cycle</keyword>
<dbReference type="InterPro" id="IPR014928">
    <property type="entry name" value="Serine_rich_dom"/>
</dbReference>
<dbReference type="Gene3D" id="2.30.30.40">
    <property type="entry name" value="SH3 Domains"/>
    <property type="match status" value="1"/>
</dbReference>
<keyword evidence="22" id="KW-0206">Cytoskeleton</keyword>
<evidence type="ECO:0000256" key="12">
    <source>
        <dbReference type="ARBA" id="ARBA00022490"/>
    </source>
</evidence>
<dbReference type="CDD" id="cd11570">
    <property type="entry name" value="FAT-like_NEDD9_C"/>
    <property type="match status" value="1"/>
</dbReference>
<dbReference type="FunFam" id="2.30.30.40:FF:000009">
    <property type="entry name" value="Breast cancer anti-estrogen resistance 1"/>
    <property type="match status" value="1"/>
</dbReference>
<keyword evidence="20" id="KW-0333">Golgi apparatus</keyword>
<evidence type="ECO:0000256" key="30">
    <source>
        <dbReference type="PROSITE-ProRule" id="PRU00192"/>
    </source>
</evidence>
<dbReference type="Pfam" id="PF14604">
    <property type="entry name" value="SH3_9"/>
    <property type="match status" value="1"/>
</dbReference>